<dbReference type="Pfam" id="PF00015">
    <property type="entry name" value="MCPsignal"/>
    <property type="match status" value="1"/>
</dbReference>
<evidence type="ECO:0000313" key="9">
    <source>
        <dbReference type="Proteomes" id="UP000559010"/>
    </source>
</evidence>
<dbReference type="SUPFAM" id="SSF58104">
    <property type="entry name" value="Methyl-accepting chemotaxis protein (MCP) signaling domain"/>
    <property type="match status" value="1"/>
</dbReference>
<proteinExistence type="inferred from homology"/>
<dbReference type="PRINTS" id="PR00260">
    <property type="entry name" value="CHEMTRNSDUCR"/>
</dbReference>
<dbReference type="InterPro" id="IPR004089">
    <property type="entry name" value="MCPsignal_dom"/>
</dbReference>
<dbReference type="SMART" id="SM00283">
    <property type="entry name" value="MA"/>
    <property type="match status" value="1"/>
</dbReference>
<evidence type="ECO:0000256" key="3">
    <source>
        <dbReference type="PROSITE-ProRule" id="PRU00284"/>
    </source>
</evidence>
<dbReference type="InterPro" id="IPR051310">
    <property type="entry name" value="MCP_chemotaxis"/>
</dbReference>
<dbReference type="PANTHER" id="PTHR43531">
    <property type="entry name" value="PROTEIN ICFG"/>
    <property type="match status" value="1"/>
</dbReference>
<name>A0A848IYR8_9BACT</name>
<dbReference type="RefSeq" id="WP_169678054.1">
    <property type="nucleotide sequence ID" value="NZ_JABBNU010000002.1"/>
</dbReference>
<feature type="compositionally biased region" description="Acidic residues" evidence="4">
    <location>
        <begin position="703"/>
        <end position="713"/>
    </location>
</feature>
<evidence type="ECO:0000256" key="5">
    <source>
        <dbReference type="SAM" id="Phobius"/>
    </source>
</evidence>
<reference evidence="8 9" key="1">
    <citation type="submission" date="2020-04" db="EMBL/GenBank/DDBJ databases">
        <title>Flammeovirgaceae bacterium KN852 isolated from deep sea.</title>
        <authorList>
            <person name="Zhang D.-C."/>
        </authorList>
    </citation>
    <scope>NUCLEOTIDE SEQUENCE [LARGE SCALE GENOMIC DNA]</scope>
    <source>
        <strain evidence="8 9">KN852</strain>
    </source>
</reference>
<feature type="domain" description="Methyl-accepting transducer" evidence="6">
    <location>
        <begin position="399"/>
        <end position="614"/>
    </location>
</feature>
<dbReference type="PROSITE" id="PS50885">
    <property type="entry name" value="HAMP"/>
    <property type="match status" value="1"/>
</dbReference>
<dbReference type="PANTHER" id="PTHR43531:SF11">
    <property type="entry name" value="METHYL-ACCEPTING CHEMOTAXIS PROTEIN 3"/>
    <property type="match status" value="1"/>
</dbReference>
<dbReference type="Proteomes" id="UP000559010">
    <property type="component" value="Unassembled WGS sequence"/>
</dbReference>
<comment type="similarity">
    <text evidence="2">Belongs to the methyl-accepting chemotaxis (MCP) protein family.</text>
</comment>
<dbReference type="InterPro" id="IPR004090">
    <property type="entry name" value="Chemotax_Me-accpt_rcpt"/>
</dbReference>
<dbReference type="CDD" id="cd06225">
    <property type="entry name" value="HAMP"/>
    <property type="match status" value="1"/>
</dbReference>
<accession>A0A848IYR8</accession>
<evidence type="ECO:0000259" key="7">
    <source>
        <dbReference type="PROSITE" id="PS50885"/>
    </source>
</evidence>
<evidence type="ECO:0008006" key="10">
    <source>
        <dbReference type="Google" id="ProtNLM"/>
    </source>
</evidence>
<feature type="transmembrane region" description="Helical" evidence="5">
    <location>
        <begin position="277"/>
        <end position="298"/>
    </location>
</feature>
<evidence type="ECO:0000256" key="1">
    <source>
        <dbReference type="ARBA" id="ARBA00022500"/>
    </source>
</evidence>
<feature type="domain" description="HAMP" evidence="7">
    <location>
        <begin position="300"/>
        <end position="352"/>
    </location>
</feature>
<dbReference type="EMBL" id="JABBNU010000002">
    <property type="protein sequence ID" value="NMM47430.1"/>
    <property type="molecule type" value="Genomic_DNA"/>
</dbReference>
<dbReference type="GO" id="GO:0006935">
    <property type="term" value="P:chemotaxis"/>
    <property type="evidence" value="ECO:0007669"/>
    <property type="project" value="UniProtKB-KW"/>
</dbReference>
<feature type="region of interest" description="Disordered" evidence="4">
    <location>
        <begin position="689"/>
        <end position="732"/>
    </location>
</feature>
<keyword evidence="5" id="KW-0472">Membrane</keyword>
<keyword evidence="5" id="KW-1133">Transmembrane helix</keyword>
<evidence type="ECO:0000256" key="4">
    <source>
        <dbReference type="SAM" id="MobiDB-lite"/>
    </source>
</evidence>
<gene>
    <name evidence="8" type="ORF">HH304_03400</name>
</gene>
<dbReference type="GO" id="GO:0005886">
    <property type="term" value="C:plasma membrane"/>
    <property type="evidence" value="ECO:0007669"/>
    <property type="project" value="TreeGrafter"/>
</dbReference>
<dbReference type="GO" id="GO:0004888">
    <property type="term" value="F:transmembrane signaling receptor activity"/>
    <property type="evidence" value="ECO:0007669"/>
    <property type="project" value="InterPro"/>
</dbReference>
<keyword evidence="1" id="KW-0145">Chemotaxis</keyword>
<dbReference type="SMART" id="SM00304">
    <property type="entry name" value="HAMP"/>
    <property type="match status" value="2"/>
</dbReference>
<dbReference type="GO" id="GO:0007165">
    <property type="term" value="P:signal transduction"/>
    <property type="evidence" value="ECO:0007669"/>
    <property type="project" value="UniProtKB-KW"/>
</dbReference>
<comment type="caution">
    <text evidence="8">The sequence shown here is derived from an EMBL/GenBank/DDBJ whole genome shotgun (WGS) entry which is preliminary data.</text>
</comment>
<dbReference type="AlphaFoldDB" id="A0A848IYR8"/>
<evidence type="ECO:0000259" key="6">
    <source>
        <dbReference type="PROSITE" id="PS50111"/>
    </source>
</evidence>
<organism evidence="8 9">
    <name type="scientific">Marinigracilibium pacificum</name>
    <dbReference type="NCBI Taxonomy" id="2729599"/>
    <lineage>
        <taxon>Bacteria</taxon>
        <taxon>Pseudomonadati</taxon>
        <taxon>Bacteroidota</taxon>
        <taxon>Cytophagia</taxon>
        <taxon>Cytophagales</taxon>
        <taxon>Flammeovirgaceae</taxon>
        <taxon>Marinigracilibium</taxon>
    </lineage>
</organism>
<evidence type="ECO:0000313" key="8">
    <source>
        <dbReference type="EMBL" id="NMM47430.1"/>
    </source>
</evidence>
<dbReference type="Gene3D" id="6.10.340.10">
    <property type="match status" value="1"/>
</dbReference>
<dbReference type="Gene3D" id="1.10.287.950">
    <property type="entry name" value="Methyl-accepting chemotaxis protein"/>
    <property type="match status" value="1"/>
</dbReference>
<evidence type="ECO:0000256" key="2">
    <source>
        <dbReference type="ARBA" id="ARBA00029447"/>
    </source>
</evidence>
<keyword evidence="3" id="KW-0807">Transducer</keyword>
<dbReference type="PROSITE" id="PS50111">
    <property type="entry name" value="CHEMOTAXIS_TRANSDUC_2"/>
    <property type="match status" value="1"/>
</dbReference>
<dbReference type="InterPro" id="IPR003660">
    <property type="entry name" value="HAMP_dom"/>
</dbReference>
<keyword evidence="9" id="KW-1185">Reference proteome</keyword>
<protein>
    <recommendedName>
        <fullName evidence="10">Methyl-accepting chemotaxis protein</fullName>
    </recommendedName>
</protein>
<dbReference type="Pfam" id="PF00672">
    <property type="entry name" value="HAMP"/>
    <property type="match status" value="1"/>
</dbReference>
<sequence>MNLNVVQFKNIKSKLLVAFGTVLLLSSFLAGWGYISINKILEIREVKEQFMTINENVLKMRKAEKDFLMREIVSTDFMKTHESKYITTIDKLTLVQDSIINVLLNSDWSEELEIEDQLKELSGNINGYHDTFNKIKDAYITRGFKNYGNEGALREAIHSVEESEGNINMVRLLTLRRKEKDYMLRKDLKYVTEFDEEIAAFKNELGNSAFNRGLKGKLDIYESKFHELVNIEKEIGLDEKSGLMGVMRGNIHQIEPAVASLLDKVDEQTDAITFNTIVTFIIVFIVQLVIGMLLAMVFSKSLTNNVLRIREAAVKLGEGIIPEKLVITTKDELADTQHSVNEMIDSLKDSIDVANLVAKGKLYSAKSEAATKLKDGELDNALKNMISKLTEIVNNITQGADEIRLGSSEISKSSLVVAEGATQQASSLEEISTSVEQMVSNINQNAENAFQAENITKEAAEKMESVKGATESTFNSIKEITEKINVINEIADKTNLLAINAAVEAARAGEHGKGFAVVASEVRKLAERSQLSAESIIELSKACIKEAKVSSELLENLSPDVLKSFDLVREISSSSAEQRSGAEQINVALSQLNQVTQQNASSSEELSSASNNFNTQAEQLMKTVSFFKLNKTEEVKSNKSQIIHQIELLRSILGEQEEQVNSFDNGEGEEEDQIEKSIVKKGVSINLDLTSDDDQDGIQLENFDIDDDSDDDSIFGNAEDTGKNGKPTSHGK</sequence>
<keyword evidence="5" id="KW-0812">Transmembrane</keyword>